<accession>A0A7X6H0K8</accession>
<dbReference type="AlphaFoldDB" id="A0A7X6H0K8"/>
<feature type="transmembrane region" description="Helical" evidence="6">
    <location>
        <begin position="71"/>
        <end position="91"/>
    </location>
</feature>
<keyword evidence="4 6" id="KW-1133">Transmembrane helix</keyword>
<feature type="transmembrane region" description="Helical" evidence="6">
    <location>
        <begin position="38"/>
        <end position="59"/>
    </location>
</feature>
<dbReference type="PANTHER" id="PTHR32322">
    <property type="entry name" value="INNER MEMBRANE TRANSPORTER"/>
    <property type="match status" value="1"/>
</dbReference>
<proteinExistence type="inferred from homology"/>
<feature type="transmembrane region" description="Helical" evidence="6">
    <location>
        <begin position="155"/>
        <end position="177"/>
    </location>
</feature>
<feature type="transmembrane region" description="Helical" evidence="6">
    <location>
        <begin position="103"/>
        <end position="119"/>
    </location>
</feature>
<feature type="transmembrane region" description="Helical" evidence="6">
    <location>
        <begin position="272"/>
        <end position="290"/>
    </location>
</feature>
<evidence type="ECO:0000256" key="1">
    <source>
        <dbReference type="ARBA" id="ARBA00004141"/>
    </source>
</evidence>
<dbReference type="Pfam" id="PF00892">
    <property type="entry name" value="EamA"/>
    <property type="match status" value="2"/>
</dbReference>
<dbReference type="Proteomes" id="UP000526408">
    <property type="component" value="Unassembled WGS sequence"/>
</dbReference>
<comment type="subcellular location">
    <subcellularLocation>
        <location evidence="1">Membrane</location>
        <topology evidence="1">Multi-pass membrane protein</topology>
    </subcellularLocation>
</comment>
<feature type="transmembrane region" description="Helical" evidence="6">
    <location>
        <begin position="12"/>
        <end position="32"/>
    </location>
</feature>
<feature type="transmembrane region" description="Helical" evidence="6">
    <location>
        <begin position="217"/>
        <end position="239"/>
    </location>
</feature>
<evidence type="ECO:0000259" key="7">
    <source>
        <dbReference type="Pfam" id="PF00892"/>
    </source>
</evidence>
<feature type="transmembrane region" description="Helical" evidence="6">
    <location>
        <begin position="189"/>
        <end position="211"/>
    </location>
</feature>
<keyword evidence="9" id="KW-1185">Reference proteome</keyword>
<feature type="domain" description="EamA" evidence="7">
    <location>
        <begin position="11"/>
        <end position="142"/>
    </location>
</feature>
<dbReference type="InterPro" id="IPR000620">
    <property type="entry name" value="EamA_dom"/>
</dbReference>
<dbReference type="EMBL" id="JAAZQQ010000005">
    <property type="protein sequence ID" value="NKX45819.1"/>
    <property type="molecule type" value="Genomic_DNA"/>
</dbReference>
<evidence type="ECO:0000256" key="3">
    <source>
        <dbReference type="ARBA" id="ARBA00022692"/>
    </source>
</evidence>
<comment type="similarity">
    <text evidence="2">Belongs to the EamA transporter family.</text>
</comment>
<dbReference type="GO" id="GO:0016020">
    <property type="term" value="C:membrane"/>
    <property type="evidence" value="ECO:0007669"/>
    <property type="project" value="UniProtKB-SubCell"/>
</dbReference>
<reference evidence="8 9" key="1">
    <citation type="submission" date="2020-04" db="EMBL/GenBank/DDBJ databases">
        <authorList>
            <person name="Yoon J."/>
        </authorList>
    </citation>
    <scope>NUCLEOTIDE SEQUENCE [LARGE SCALE GENOMIC DNA]</scope>
    <source>
        <strain evidence="8 9">KMU-115</strain>
    </source>
</reference>
<comment type="caution">
    <text evidence="8">The sequence shown here is derived from an EMBL/GenBank/DDBJ whole genome shotgun (WGS) entry which is preliminary data.</text>
</comment>
<keyword evidence="5 6" id="KW-0472">Membrane</keyword>
<feature type="transmembrane region" description="Helical" evidence="6">
    <location>
        <begin position="131"/>
        <end position="149"/>
    </location>
</feature>
<evidence type="ECO:0000313" key="8">
    <source>
        <dbReference type="EMBL" id="NKX45819.1"/>
    </source>
</evidence>
<dbReference type="RefSeq" id="WP_168624199.1">
    <property type="nucleotide sequence ID" value="NZ_JAAZQQ010000005.1"/>
</dbReference>
<organism evidence="8 9">
    <name type="scientific">Roseicyclus persicicus</name>
    <dbReference type="NCBI Taxonomy" id="2650661"/>
    <lineage>
        <taxon>Bacteria</taxon>
        <taxon>Pseudomonadati</taxon>
        <taxon>Pseudomonadota</taxon>
        <taxon>Alphaproteobacteria</taxon>
        <taxon>Rhodobacterales</taxon>
        <taxon>Roseobacteraceae</taxon>
        <taxon>Roseicyclus</taxon>
    </lineage>
</organism>
<dbReference type="InterPro" id="IPR037185">
    <property type="entry name" value="EmrE-like"/>
</dbReference>
<protein>
    <submittedName>
        <fullName evidence="8">DMT family transporter</fullName>
    </submittedName>
</protein>
<name>A0A7X6H0K8_9RHOB</name>
<dbReference type="SUPFAM" id="SSF103481">
    <property type="entry name" value="Multidrug resistance efflux transporter EmrE"/>
    <property type="match status" value="2"/>
</dbReference>
<evidence type="ECO:0000256" key="4">
    <source>
        <dbReference type="ARBA" id="ARBA00022989"/>
    </source>
</evidence>
<keyword evidence="3 6" id="KW-0812">Transmembrane</keyword>
<gene>
    <name evidence="8" type="ORF">HCU73_14580</name>
</gene>
<feature type="transmembrane region" description="Helical" evidence="6">
    <location>
        <begin position="246"/>
        <end position="266"/>
    </location>
</feature>
<dbReference type="PANTHER" id="PTHR32322:SF2">
    <property type="entry name" value="EAMA DOMAIN-CONTAINING PROTEIN"/>
    <property type="match status" value="1"/>
</dbReference>
<feature type="domain" description="EamA" evidence="7">
    <location>
        <begin position="156"/>
        <end position="291"/>
    </location>
</feature>
<sequence length="296" mass="31035">MAQKDRIDAFGAVGLTGFALLFAFNQVVIAVVNEGLQPVFFAALRSAGGALCIWLWMLARGLPVRIAPGTVPAGLLMGVFFAVEFVCLFVALDLTTVTRTSVIFYTMPVWLALMGHVLIPGERITGRKGAGLALAFAGVVIAISVRGGPGGAASLAGDLCALVAAMAWAGIALVAKASPLKAVRPETQLLWQLVVSAPLLLIAAVAFGPFLREPEVIHWAGLGFQIVVIASGGFLFWLWILSLYPAASVAAFSFLSPVFGVFLGWLLLDERVGWEIGAALGLVVAGLVLINRPARA</sequence>
<evidence type="ECO:0000256" key="6">
    <source>
        <dbReference type="SAM" id="Phobius"/>
    </source>
</evidence>
<dbReference type="InterPro" id="IPR050638">
    <property type="entry name" value="AA-Vitamin_Transporters"/>
</dbReference>
<evidence type="ECO:0000313" key="9">
    <source>
        <dbReference type="Proteomes" id="UP000526408"/>
    </source>
</evidence>
<evidence type="ECO:0000256" key="2">
    <source>
        <dbReference type="ARBA" id="ARBA00007362"/>
    </source>
</evidence>
<evidence type="ECO:0000256" key="5">
    <source>
        <dbReference type="ARBA" id="ARBA00023136"/>
    </source>
</evidence>